<evidence type="ECO:0000313" key="1">
    <source>
        <dbReference type="EMBL" id="BDD10026.1"/>
    </source>
</evidence>
<name>A0AAU9CD11_9BACT</name>
<dbReference type="EMBL" id="AP025314">
    <property type="protein sequence ID" value="BDD10026.1"/>
    <property type="molecule type" value="Genomic_DNA"/>
</dbReference>
<proteinExistence type="predicted"/>
<keyword evidence="2" id="KW-1185">Reference proteome</keyword>
<sequence length="324" mass="37371">MKTFTLTAILLFSLSVQHLCFSQSADEARQHQFRFTHDSLNILRELPADFSIGISSPGLEPKMAFNQALQRALCLRAWMKNGQTFSLSEIYENTKEDFRTSSYDQYQEMIKLDASLAINFHQFKLDSVRLSSSEYIVVLDFGKPGAIRTEADSITLSSTLNLHRVSKVYDKKKQKDRIEYWSELKRNGQLPQGISDTIYIHNYKTSVKPSIDKQPHNIPTGRYRYSLPSGGKWLFFESPHGLWPEVVASFRKELFKHSISDQVQFKSVSDISLDANRHTSVSQRLNLAQLAGKTKKEHSIKTFEVRKNRIEIQWSKKEEETTPL</sequence>
<reference evidence="1 2" key="1">
    <citation type="submission" date="2021-12" db="EMBL/GenBank/DDBJ databases">
        <title>Genome sequencing of bacteria with rrn-lacking chromosome and rrn-plasmid.</title>
        <authorList>
            <person name="Anda M."/>
            <person name="Iwasaki W."/>
        </authorList>
    </citation>
    <scope>NUCLEOTIDE SEQUENCE [LARGE SCALE GENOMIC DNA]</scope>
    <source>
        <strain evidence="1 2">DSM 100852</strain>
    </source>
</reference>
<dbReference type="KEGG" id="fax:FUAX_24580"/>
<dbReference type="AlphaFoldDB" id="A0AAU9CD11"/>
<organism evidence="1 2">
    <name type="scientific">Fulvitalea axinellae</name>
    <dbReference type="NCBI Taxonomy" id="1182444"/>
    <lineage>
        <taxon>Bacteria</taxon>
        <taxon>Pseudomonadati</taxon>
        <taxon>Bacteroidota</taxon>
        <taxon>Cytophagia</taxon>
        <taxon>Cytophagales</taxon>
        <taxon>Persicobacteraceae</taxon>
        <taxon>Fulvitalea</taxon>
    </lineage>
</organism>
<dbReference type="Proteomes" id="UP001348817">
    <property type="component" value="Chromosome"/>
</dbReference>
<gene>
    <name evidence="1" type="ORF">FUAX_24580</name>
</gene>
<evidence type="ECO:0000313" key="2">
    <source>
        <dbReference type="Proteomes" id="UP001348817"/>
    </source>
</evidence>
<protein>
    <submittedName>
        <fullName evidence="1">Uncharacterized protein</fullName>
    </submittedName>
</protein>
<accession>A0AAU9CD11</accession>